<comment type="caution">
    <text evidence="1">The sequence shown here is derived from an EMBL/GenBank/DDBJ whole genome shotgun (WGS) entry which is preliminary data.</text>
</comment>
<accession>A0A0F9T6C7</accession>
<gene>
    <name evidence="1" type="ORF">LCGC14_0692210</name>
</gene>
<dbReference type="AlphaFoldDB" id="A0A0F9T6C7"/>
<evidence type="ECO:0000313" key="1">
    <source>
        <dbReference type="EMBL" id="KKN44541.1"/>
    </source>
</evidence>
<dbReference type="EMBL" id="LAZR01001445">
    <property type="protein sequence ID" value="KKN44541.1"/>
    <property type="molecule type" value="Genomic_DNA"/>
</dbReference>
<name>A0A0F9T6C7_9ZZZZ</name>
<sequence length="125" mass="14570">MKRKLVALLLLTSVFITGCTPNDADAEIKELIKDIPLPILYDTSNGEILEFDKYVVTKVYGTKAYDSLTGKDAREYVTKATYEGYFLHDQRKLILQLSVEYEFPKYNLTIDDIRDNTNKLYWSKW</sequence>
<reference evidence="1" key="1">
    <citation type="journal article" date="2015" name="Nature">
        <title>Complex archaea that bridge the gap between prokaryotes and eukaryotes.</title>
        <authorList>
            <person name="Spang A."/>
            <person name="Saw J.H."/>
            <person name="Jorgensen S.L."/>
            <person name="Zaremba-Niedzwiedzka K."/>
            <person name="Martijn J."/>
            <person name="Lind A.E."/>
            <person name="van Eijk R."/>
            <person name="Schleper C."/>
            <person name="Guy L."/>
            <person name="Ettema T.J."/>
        </authorList>
    </citation>
    <scope>NUCLEOTIDE SEQUENCE</scope>
</reference>
<dbReference type="PROSITE" id="PS51257">
    <property type="entry name" value="PROKAR_LIPOPROTEIN"/>
    <property type="match status" value="1"/>
</dbReference>
<organism evidence="1">
    <name type="scientific">marine sediment metagenome</name>
    <dbReference type="NCBI Taxonomy" id="412755"/>
    <lineage>
        <taxon>unclassified sequences</taxon>
        <taxon>metagenomes</taxon>
        <taxon>ecological metagenomes</taxon>
    </lineage>
</organism>
<protein>
    <submittedName>
        <fullName evidence="1">Uncharacterized protein</fullName>
    </submittedName>
</protein>
<proteinExistence type="predicted"/>